<dbReference type="RefSeq" id="WP_156471502.1">
    <property type="nucleotide sequence ID" value="NZ_CAJHAQ010000001.1"/>
</dbReference>
<evidence type="ECO:0000313" key="1">
    <source>
        <dbReference type="EMBL" id="SUD90615.1"/>
    </source>
</evidence>
<sequence>MWLFLLIIIVAFFVGFYKSRIVRVQSSLQPNGSKMIQFKMDKEEIKQAAIEFKQALIN</sequence>
<dbReference type="STRING" id="1123034.GCA_000685805_02577"/>
<accession>A0A379LKI4</accession>
<reference evidence="1 2" key="1">
    <citation type="submission" date="2018-06" db="EMBL/GenBank/DDBJ databases">
        <authorList>
            <consortium name="Pathogen Informatics"/>
            <person name="Doyle S."/>
        </authorList>
    </citation>
    <scope>NUCLEOTIDE SEQUENCE [LARGE SCALE GENOMIC DNA]</scope>
    <source>
        <strain evidence="1 2">NCTC10526</strain>
    </source>
</reference>
<gene>
    <name evidence="1" type="ORF">NCTC10526_00954</name>
</gene>
<protein>
    <submittedName>
        <fullName evidence="1">Uncharacterized protein</fullName>
    </submittedName>
</protein>
<dbReference type="EMBL" id="UGVC01000001">
    <property type="protein sequence ID" value="SUD90615.1"/>
    <property type="molecule type" value="Genomic_DNA"/>
</dbReference>
<name>A0A379LKI4_9GAMM</name>
<proteinExistence type="predicted"/>
<evidence type="ECO:0000313" key="2">
    <source>
        <dbReference type="Proteomes" id="UP000254123"/>
    </source>
</evidence>
<organism evidence="1 2">
    <name type="scientific">Psychrobacter phenylpyruvicus</name>
    <dbReference type="NCBI Taxonomy" id="29432"/>
    <lineage>
        <taxon>Bacteria</taxon>
        <taxon>Pseudomonadati</taxon>
        <taxon>Pseudomonadota</taxon>
        <taxon>Gammaproteobacteria</taxon>
        <taxon>Moraxellales</taxon>
        <taxon>Moraxellaceae</taxon>
        <taxon>Psychrobacter</taxon>
    </lineage>
</organism>
<dbReference type="AlphaFoldDB" id="A0A379LKI4"/>
<keyword evidence="2" id="KW-1185">Reference proteome</keyword>
<dbReference type="Proteomes" id="UP000254123">
    <property type="component" value="Unassembled WGS sequence"/>
</dbReference>